<accession>A0AAV5EAJ5</accession>
<dbReference type="Proteomes" id="UP001054889">
    <property type="component" value="Unassembled WGS sequence"/>
</dbReference>
<dbReference type="Pfam" id="PF04937">
    <property type="entry name" value="DUF659"/>
    <property type="match status" value="1"/>
</dbReference>
<dbReference type="EMBL" id="BQKI01000074">
    <property type="protein sequence ID" value="GJN20384.1"/>
    <property type="molecule type" value="Genomic_DNA"/>
</dbReference>
<evidence type="ECO:0000313" key="3">
    <source>
        <dbReference type="Proteomes" id="UP001054889"/>
    </source>
</evidence>
<dbReference type="PANTHER" id="PTHR32166:SF81">
    <property type="entry name" value="OS06G0658400 PROTEIN"/>
    <property type="match status" value="1"/>
</dbReference>
<name>A0AAV5EAJ5_ELECO</name>
<gene>
    <name evidence="2" type="primary">gb07754</name>
    <name evidence="2" type="ORF">PR202_gb07754</name>
</gene>
<protein>
    <recommendedName>
        <fullName evidence="1">DUF659 domain-containing protein</fullName>
    </recommendedName>
</protein>
<comment type="caution">
    <text evidence="2">The sequence shown here is derived from an EMBL/GenBank/DDBJ whole genome shotgun (WGS) entry which is preliminary data.</text>
</comment>
<feature type="domain" description="DUF659" evidence="1">
    <location>
        <begin position="64"/>
        <end position="151"/>
    </location>
</feature>
<sequence>MAARRGPASALEKSWVMQDRKHLDALIARAFYSGGVPFNFARNPYLREAFNFAATRSMPGYQMPGYNKFREGMLAQERSHIGRLLDSTKSTWQEKGVTICADGWTDPQRRPLINFVAVCGNAGVFLRADNCEGQVKTKEYSAEKLKSIMREWVSRMYYSKEWLDGGAGRLPPHKDREVSKMRMTCFKKFFRIPEELAQVKEEYAKFSNCSDDFNDFDSINDRWTEAYKKGETKMWDVGGDSFESLSGVGILEVANLSLDEPELQGVSFGDVEAENVASEEAGANEEA</sequence>
<dbReference type="InterPro" id="IPR007021">
    <property type="entry name" value="DUF659"/>
</dbReference>
<dbReference type="AlphaFoldDB" id="A0AAV5EAJ5"/>
<dbReference type="PANTHER" id="PTHR32166">
    <property type="entry name" value="OSJNBA0013A04.12 PROTEIN"/>
    <property type="match status" value="1"/>
</dbReference>
<reference evidence="2" key="2">
    <citation type="submission" date="2021-12" db="EMBL/GenBank/DDBJ databases">
        <title>Resequencing data analysis of finger millet.</title>
        <authorList>
            <person name="Hatakeyama M."/>
            <person name="Aluri S."/>
            <person name="Balachadran M.T."/>
            <person name="Sivarajan S.R."/>
            <person name="Poveda L."/>
            <person name="Shimizu-Inatsugi R."/>
            <person name="Schlapbach R."/>
            <person name="Sreeman S.M."/>
            <person name="Shimizu K.K."/>
        </authorList>
    </citation>
    <scope>NUCLEOTIDE SEQUENCE</scope>
</reference>
<evidence type="ECO:0000259" key="1">
    <source>
        <dbReference type="Pfam" id="PF04937"/>
    </source>
</evidence>
<reference evidence="2" key="1">
    <citation type="journal article" date="2018" name="DNA Res.">
        <title>Multiple hybrid de novo genome assembly of finger millet, an orphan allotetraploid crop.</title>
        <authorList>
            <person name="Hatakeyama M."/>
            <person name="Aluri S."/>
            <person name="Balachadran M.T."/>
            <person name="Sivarajan S.R."/>
            <person name="Patrignani A."/>
            <person name="Gruter S."/>
            <person name="Poveda L."/>
            <person name="Shimizu-Inatsugi R."/>
            <person name="Baeten J."/>
            <person name="Francoijs K.J."/>
            <person name="Nataraja K.N."/>
            <person name="Reddy Y.A.N."/>
            <person name="Phadnis S."/>
            <person name="Ravikumar R.L."/>
            <person name="Schlapbach R."/>
            <person name="Sreeman S.M."/>
            <person name="Shimizu K.K."/>
        </authorList>
    </citation>
    <scope>NUCLEOTIDE SEQUENCE</scope>
</reference>
<organism evidence="2 3">
    <name type="scientific">Eleusine coracana subsp. coracana</name>
    <dbReference type="NCBI Taxonomy" id="191504"/>
    <lineage>
        <taxon>Eukaryota</taxon>
        <taxon>Viridiplantae</taxon>
        <taxon>Streptophyta</taxon>
        <taxon>Embryophyta</taxon>
        <taxon>Tracheophyta</taxon>
        <taxon>Spermatophyta</taxon>
        <taxon>Magnoliopsida</taxon>
        <taxon>Liliopsida</taxon>
        <taxon>Poales</taxon>
        <taxon>Poaceae</taxon>
        <taxon>PACMAD clade</taxon>
        <taxon>Chloridoideae</taxon>
        <taxon>Cynodonteae</taxon>
        <taxon>Eleusininae</taxon>
        <taxon>Eleusine</taxon>
    </lineage>
</organism>
<keyword evidence="3" id="KW-1185">Reference proteome</keyword>
<evidence type="ECO:0000313" key="2">
    <source>
        <dbReference type="EMBL" id="GJN20384.1"/>
    </source>
</evidence>
<proteinExistence type="predicted"/>